<dbReference type="Pfam" id="PF00069">
    <property type="entry name" value="Pkinase"/>
    <property type="match status" value="1"/>
</dbReference>
<evidence type="ECO:0000256" key="5">
    <source>
        <dbReference type="PROSITE-ProRule" id="PRU10141"/>
    </source>
</evidence>
<dbReference type="GO" id="GO:0004707">
    <property type="term" value="F:MAP kinase activity"/>
    <property type="evidence" value="ECO:0007669"/>
    <property type="project" value="UniProtKB-EC"/>
</dbReference>
<dbReference type="InterPro" id="IPR050117">
    <property type="entry name" value="MAPK"/>
</dbReference>
<organism evidence="8 9">
    <name type="scientific">Caenorhabditis tropicalis</name>
    <dbReference type="NCBI Taxonomy" id="1561998"/>
    <lineage>
        <taxon>Eukaryota</taxon>
        <taxon>Metazoa</taxon>
        <taxon>Ecdysozoa</taxon>
        <taxon>Nematoda</taxon>
        <taxon>Chromadorea</taxon>
        <taxon>Rhabditida</taxon>
        <taxon>Rhabditina</taxon>
        <taxon>Rhabditomorpha</taxon>
        <taxon>Rhabditoidea</taxon>
        <taxon>Rhabditidae</taxon>
        <taxon>Peloderinae</taxon>
        <taxon>Caenorhabditis</taxon>
    </lineage>
</organism>
<reference evidence="9" key="1">
    <citation type="submission" date="2016-11" db="UniProtKB">
        <authorList>
            <consortium name="WormBaseParasite"/>
        </authorList>
    </citation>
    <scope>IDENTIFICATION</scope>
</reference>
<feature type="domain" description="Protein kinase" evidence="7">
    <location>
        <begin position="45"/>
        <end position="340"/>
    </location>
</feature>
<dbReference type="PROSITE" id="PS00108">
    <property type="entry name" value="PROTEIN_KINASE_ST"/>
    <property type="match status" value="1"/>
</dbReference>
<evidence type="ECO:0000259" key="7">
    <source>
        <dbReference type="PROSITE" id="PS50011"/>
    </source>
</evidence>
<dbReference type="Gene3D" id="3.30.200.20">
    <property type="entry name" value="Phosphorylase Kinase, domain 1"/>
    <property type="match status" value="1"/>
</dbReference>
<evidence type="ECO:0000313" key="8">
    <source>
        <dbReference type="Proteomes" id="UP000095282"/>
    </source>
</evidence>
<dbReference type="FunFam" id="3.30.200.20:FF:000553">
    <property type="entry name" value="Mitogen-activated protein kinase"/>
    <property type="match status" value="1"/>
</dbReference>
<dbReference type="Gene3D" id="1.10.510.10">
    <property type="entry name" value="Transferase(Phosphotransferase) domain 1"/>
    <property type="match status" value="1"/>
</dbReference>
<feature type="binding site" evidence="5">
    <location>
        <position position="75"/>
    </location>
    <ligand>
        <name>ATP</name>
        <dbReference type="ChEBI" id="CHEBI:30616"/>
    </ligand>
</feature>
<evidence type="ECO:0000256" key="4">
    <source>
        <dbReference type="ARBA" id="ARBA00022840"/>
    </source>
</evidence>
<dbReference type="eggNOG" id="KOG0660">
    <property type="taxonomic scope" value="Eukaryota"/>
</dbReference>
<keyword evidence="8" id="KW-1185">Reference proteome</keyword>
<evidence type="ECO:0000256" key="1">
    <source>
        <dbReference type="ARBA" id="ARBA00012411"/>
    </source>
</evidence>
<dbReference type="InterPro" id="IPR000719">
    <property type="entry name" value="Prot_kinase_dom"/>
</dbReference>
<evidence type="ECO:0000313" key="9">
    <source>
        <dbReference type="WBParaSite" id="Csp11.Scaffold630.g17198.t1"/>
    </source>
</evidence>
<proteinExistence type="inferred from homology"/>
<evidence type="ECO:0000256" key="3">
    <source>
        <dbReference type="ARBA" id="ARBA00022741"/>
    </source>
</evidence>
<dbReference type="WBParaSite" id="Csp11.Scaffold630.g17198.t1">
    <property type="protein sequence ID" value="Csp11.Scaffold630.g17198.t1"/>
    <property type="gene ID" value="Csp11.Scaffold630.g17198"/>
</dbReference>
<dbReference type="InterPro" id="IPR011009">
    <property type="entry name" value="Kinase-like_dom_sf"/>
</dbReference>
<dbReference type="PANTHER" id="PTHR24055">
    <property type="entry name" value="MITOGEN-ACTIVATED PROTEIN KINASE"/>
    <property type="match status" value="1"/>
</dbReference>
<keyword evidence="6" id="KW-0418">Kinase</keyword>
<dbReference type="GO" id="GO:0005524">
    <property type="term" value="F:ATP binding"/>
    <property type="evidence" value="ECO:0007669"/>
    <property type="project" value="UniProtKB-UniRule"/>
</dbReference>
<keyword evidence="3 5" id="KW-0547">Nucleotide-binding</keyword>
<evidence type="ECO:0000256" key="2">
    <source>
        <dbReference type="ARBA" id="ARBA00022679"/>
    </source>
</evidence>
<dbReference type="EC" id="2.7.11.24" evidence="1"/>
<dbReference type="Proteomes" id="UP000095282">
    <property type="component" value="Unplaced"/>
</dbReference>
<name>A0A1I7ULM4_9PELO</name>
<dbReference type="PROSITE" id="PS00107">
    <property type="entry name" value="PROTEIN_KINASE_ATP"/>
    <property type="match status" value="1"/>
</dbReference>
<keyword evidence="6" id="KW-0723">Serine/threonine-protein kinase</keyword>
<evidence type="ECO:0000256" key="6">
    <source>
        <dbReference type="RuleBase" id="RU000304"/>
    </source>
</evidence>
<keyword evidence="4 5" id="KW-0067">ATP-binding</keyword>
<dbReference type="CDD" id="cd07834">
    <property type="entry name" value="STKc_MAPK"/>
    <property type="match status" value="1"/>
</dbReference>
<comment type="similarity">
    <text evidence="6">Belongs to the protein kinase superfamily.</text>
</comment>
<dbReference type="PROSITE" id="PS50011">
    <property type="entry name" value="PROTEIN_KINASE_DOM"/>
    <property type="match status" value="1"/>
</dbReference>
<dbReference type="SMART" id="SM00220">
    <property type="entry name" value="S_TKc"/>
    <property type="match status" value="1"/>
</dbReference>
<dbReference type="InterPro" id="IPR017441">
    <property type="entry name" value="Protein_kinase_ATP_BS"/>
</dbReference>
<keyword evidence="2" id="KW-0808">Transferase</keyword>
<dbReference type="AlphaFoldDB" id="A0A1I7ULM4"/>
<sequence length="417" mass="47482">MFASRSSVILRRAPDYYSKNVFEPPVTPKKEKRSPKDFELDETPYSIRENIGVGAFGIVCKAIDKRSEKEVAIKKVHDAYKSQSSAKCALREIRILRELSHSNIITISDVFITGKGLERDVYLVMNLMETDLNQVLKSDQDLREDHFKYFFYQIICGLKYIHSAGIIHRDLKPSNLLLNADCLLKIGDFGMARSGPSSKTSPNHSSGSGHLSQYVSTLWYRAPEILLSMGEYDTKVDIWSAGCIFAEMLLRREIFPGDDTYSQIKKIIDCLGTPERQAIKKISSPSIRDYIVSLGQKSPRPFSSLFPNASSEARDLVSSILQISPWNRHCAEEVLAHPFLSKWHNVQKESVCSDKVQRDLLNIEKYEGDMIIRGLDEEAKRFESRRGGIELILPEPVAPKKSFKQIIDKILFRENLE</sequence>
<dbReference type="STRING" id="1561998.A0A1I7ULM4"/>
<protein>
    <recommendedName>
        <fullName evidence="1">mitogen-activated protein kinase</fullName>
        <ecNumber evidence="1">2.7.11.24</ecNumber>
    </recommendedName>
</protein>
<dbReference type="InterPro" id="IPR008271">
    <property type="entry name" value="Ser/Thr_kinase_AS"/>
</dbReference>
<dbReference type="FunFam" id="1.10.510.10:FF:000049">
    <property type="entry name" value="Mitogen-activated protein kinase"/>
    <property type="match status" value="1"/>
</dbReference>
<accession>A0A1I7ULM4</accession>
<dbReference type="SUPFAM" id="SSF56112">
    <property type="entry name" value="Protein kinase-like (PK-like)"/>
    <property type="match status" value="1"/>
</dbReference>